<evidence type="ECO:0000256" key="2">
    <source>
        <dbReference type="SAM" id="MobiDB-lite"/>
    </source>
</evidence>
<reference evidence="3" key="1">
    <citation type="journal article" date="2019" name="Nat. Commun.">
        <title>Genome-wide association mapping of date palm fruit traits.</title>
        <authorList>
            <person name="Hazzouri K.M."/>
            <person name="Gros-Balthazard M."/>
            <person name="Flowers J.M."/>
            <person name="Copetti D."/>
            <person name="Lemansour A."/>
            <person name="Lebrun M."/>
            <person name="Masmoudi K."/>
            <person name="Ferrand S."/>
            <person name="Dhar M.I."/>
            <person name="Fresquez Z.A."/>
            <person name="Rosas U."/>
            <person name="Zhang J."/>
            <person name="Talag J."/>
            <person name="Lee S."/>
            <person name="Kudrna D."/>
            <person name="Powell R.F."/>
            <person name="Leitch I.J."/>
            <person name="Krueger R.R."/>
            <person name="Wing R.A."/>
            <person name="Amiri K.M.A."/>
            <person name="Purugganan M.D."/>
        </authorList>
    </citation>
    <scope>NUCLEOTIDE SEQUENCE [LARGE SCALE GENOMIC DNA]</scope>
    <source>
        <strain evidence="3">cv. Khalas</strain>
    </source>
</reference>
<feature type="region of interest" description="Disordered" evidence="2">
    <location>
        <begin position="111"/>
        <end position="164"/>
    </location>
</feature>
<feature type="compositionally biased region" description="Low complexity" evidence="2">
    <location>
        <begin position="16"/>
        <end position="34"/>
    </location>
</feature>
<dbReference type="Proteomes" id="UP000228380">
    <property type="component" value="Chromosome 4"/>
</dbReference>
<dbReference type="GO" id="GO:0005880">
    <property type="term" value="C:nuclear microtubule"/>
    <property type="evidence" value="ECO:0007669"/>
    <property type="project" value="TreeGrafter"/>
</dbReference>
<feature type="compositionally biased region" description="Low complexity" evidence="2">
    <location>
        <begin position="41"/>
        <end position="55"/>
    </location>
</feature>
<feature type="region of interest" description="Disordered" evidence="2">
    <location>
        <begin position="235"/>
        <end position="279"/>
    </location>
</feature>
<evidence type="ECO:0000313" key="3">
    <source>
        <dbReference type="Proteomes" id="UP000228380"/>
    </source>
</evidence>
<sequence length="553" mass="59743">MEKGRPRRTGSREVSSRLLLSPASSPASGLAVSPVRRRTISDPPSKLRSSVSSFSRGLWPSSRKPGTLADHLGDDRLIDLAERNAGGKAVSTTTAAAPQSIIRQRSCSEFGRFDGKDETKKKGRRSRENLPIGGSMRYNGKIRFPRSPKPGSSPPSPSSAVPLALTPGRISVDENALPLLRKSDFGLDYPSSESDRSETKIPTPRIPKSESARVMAAKAISRASSMTAYGSASTQWALSPGRRSGSPPTAAAAEGRAAGMGRSFSNLRPPSPGKGRKVGNFISMGLDLLHFRRRSFSGSSAGGGGSSSPASSSSYPSLAVGSPSAGGVGVMGEMGHQFRLMHNRLIQWRCVNARSDAVNRIRMANSERMLVMGWAEVTKVQSRVVQKRLKLERERLALKLNTLLSSQMKALESWGDMERLHTSALSTTKGSLQATVCRLPLIDGAQAEPQHLSAALRQAKDILAAITSSVNKIIPTIQTPNTVPLLSDLVRVIAAERSLIEECFELLRLVAALQIQEQSLKCHVIQFNSLQQRKQLEKNMVIMTNQSELRPQV</sequence>
<feature type="region of interest" description="Disordered" evidence="2">
    <location>
        <begin position="1"/>
        <end position="71"/>
    </location>
</feature>
<feature type="compositionally biased region" description="Low complexity" evidence="2">
    <location>
        <begin position="250"/>
        <end position="262"/>
    </location>
</feature>
<dbReference type="GeneID" id="103719348"/>
<dbReference type="KEGG" id="pda:103719348"/>
<keyword evidence="3" id="KW-1185">Reference proteome</keyword>
<organism evidence="3 4">
    <name type="scientific">Phoenix dactylifera</name>
    <name type="common">Date palm</name>
    <dbReference type="NCBI Taxonomy" id="42345"/>
    <lineage>
        <taxon>Eukaryota</taxon>
        <taxon>Viridiplantae</taxon>
        <taxon>Streptophyta</taxon>
        <taxon>Embryophyta</taxon>
        <taxon>Tracheophyta</taxon>
        <taxon>Spermatophyta</taxon>
        <taxon>Magnoliopsida</taxon>
        <taxon>Liliopsida</taxon>
        <taxon>Arecaceae</taxon>
        <taxon>Coryphoideae</taxon>
        <taxon>Phoeniceae</taxon>
        <taxon>Phoenix</taxon>
    </lineage>
</organism>
<feature type="compositionally biased region" description="Low complexity" evidence="2">
    <location>
        <begin position="307"/>
        <end position="318"/>
    </location>
</feature>
<protein>
    <submittedName>
        <fullName evidence="4">QWRF motif-containing protein 3</fullName>
    </submittedName>
</protein>
<dbReference type="GO" id="GO:0008017">
    <property type="term" value="F:microtubule binding"/>
    <property type="evidence" value="ECO:0007669"/>
    <property type="project" value="TreeGrafter"/>
</dbReference>
<proteinExistence type="inferred from homology"/>
<dbReference type="InterPro" id="IPR007573">
    <property type="entry name" value="QWRF"/>
</dbReference>
<feature type="region of interest" description="Disordered" evidence="2">
    <location>
        <begin position="186"/>
        <end position="211"/>
    </location>
</feature>
<dbReference type="OrthoDB" id="774923at2759"/>
<dbReference type="AlphaFoldDB" id="A0A8B9A677"/>
<feature type="compositionally biased region" description="Basic and acidic residues" evidence="2">
    <location>
        <begin position="1"/>
        <end position="15"/>
    </location>
</feature>
<comment type="similarity">
    <text evidence="1">Belongs to the QWRF family.</text>
</comment>
<gene>
    <name evidence="4" type="primary">LOC103719348</name>
</gene>
<dbReference type="PANTHER" id="PTHR31807:SF31">
    <property type="entry name" value="QWRF MOTIF PROTEIN (DUF566)-RELATED"/>
    <property type="match status" value="1"/>
</dbReference>
<reference evidence="4" key="2">
    <citation type="submission" date="2025-08" db="UniProtKB">
        <authorList>
            <consortium name="RefSeq"/>
        </authorList>
    </citation>
    <scope>IDENTIFICATION</scope>
    <source>
        <tissue evidence="4">Young leaves</tissue>
    </source>
</reference>
<feature type="compositionally biased region" description="Basic and acidic residues" evidence="2">
    <location>
        <begin position="111"/>
        <end position="120"/>
    </location>
</feature>
<feature type="region of interest" description="Disordered" evidence="2">
    <location>
        <begin position="297"/>
        <end position="318"/>
    </location>
</feature>
<dbReference type="GO" id="GO:0005737">
    <property type="term" value="C:cytoplasm"/>
    <property type="evidence" value="ECO:0007669"/>
    <property type="project" value="TreeGrafter"/>
</dbReference>
<dbReference type="RefSeq" id="XP_038982151.1">
    <property type="nucleotide sequence ID" value="XM_039126223.1"/>
</dbReference>
<dbReference type="GO" id="GO:0051225">
    <property type="term" value="P:spindle assembly"/>
    <property type="evidence" value="ECO:0007669"/>
    <property type="project" value="TreeGrafter"/>
</dbReference>
<evidence type="ECO:0000256" key="1">
    <source>
        <dbReference type="ARBA" id="ARBA00010016"/>
    </source>
</evidence>
<accession>A0A8B9A677</accession>
<feature type="compositionally biased region" description="Pro residues" evidence="2">
    <location>
        <begin position="147"/>
        <end position="157"/>
    </location>
</feature>
<name>A0A8B9A677_PHODC</name>
<dbReference type="Pfam" id="PF04484">
    <property type="entry name" value="QWRF"/>
    <property type="match status" value="1"/>
</dbReference>
<evidence type="ECO:0000313" key="4">
    <source>
        <dbReference type="RefSeq" id="XP_038982151.1"/>
    </source>
</evidence>
<dbReference type="PANTHER" id="PTHR31807">
    <property type="entry name" value="AUGMIN FAMILY MEMBER"/>
    <property type="match status" value="1"/>
</dbReference>